<dbReference type="Gene3D" id="3.40.720.10">
    <property type="entry name" value="Alkaline Phosphatase, subunit A"/>
    <property type="match status" value="1"/>
</dbReference>
<evidence type="ECO:0000313" key="8">
    <source>
        <dbReference type="EMBL" id="ABR38112.1"/>
    </source>
</evidence>
<evidence type="ECO:0000256" key="1">
    <source>
        <dbReference type="ARBA" id="ARBA00008779"/>
    </source>
</evidence>
<dbReference type="CDD" id="cd16025">
    <property type="entry name" value="PAS_like"/>
    <property type="match status" value="1"/>
</dbReference>
<dbReference type="KEGG" id="bvu:BVU_0394"/>
<dbReference type="Gene3D" id="3.30.1120.10">
    <property type="match status" value="1"/>
</dbReference>
<evidence type="ECO:0000256" key="4">
    <source>
        <dbReference type="ARBA" id="ARBA00022837"/>
    </source>
</evidence>
<dbReference type="eggNOG" id="COG3119">
    <property type="taxonomic scope" value="Bacteria"/>
</dbReference>
<dbReference type="PANTHER" id="PTHR42693:SF53">
    <property type="entry name" value="ENDO-4-O-SULFATASE"/>
    <property type="match status" value="1"/>
</dbReference>
<proteinExistence type="inferred from homology"/>
<dbReference type="SUPFAM" id="SSF53649">
    <property type="entry name" value="Alkaline phosphatase-like"/>
    <property type="match status" value="1"/>
</dbReference>
<name>A6KXE8_PHOV8</name>
<dbReference type="GO" id="GO:0004065">
    <property type="term" value="F:arylsulfatase activity"/>
    <property type="evidence" value="ECO:0007669"/>
    <property type="project" value="TreeGrafter"/>
</dbReference>
<dbReference type="STRING" id="435590.BVU_0394"/>
<evidence type="ECO:0000256" key="3">
    <source>
        <dbReference type="ARBA" id="ARBA00022801"/>
    </source>
</evidence>
<evidence type="ECO:0000256" key="6">
    <source>
        <dbReference type="SAM" id="SignalP"/>
    </source>
</evidence>
<comment type="similarity">
    <text evidence="1">Belongs to the sulfatase family.</text>
</comment>
<evidence type="ECO:0000259" key="7">
    <source>
        <dbReference type="Pfam" id="PF00884"/>
    </source>
</evidence>
<feature type="modified residue" description="3-oxoalanine (Ser)" evidence="5">
    <location>
        <position position="86"/>
    </location>
</feature>
<accession>A6KXE8</accession>
<dbReference type="HOGENOM" id="CLU_006332_11_1_10"/>
<dbReference type="InterPro" id="IPR024607">
    <property type="entry name" value="Sulfatase_CS"/>
</dbReference>
<keyword evidence="3" id="KW-0378">Hydrolase</keyword>
<feature type="domain" description="Sulfatase N-terminal" evidence="7">
    <location>
        <begin position="40"/>
        <end position="415"/>
    </location>
</feature>
<dbReference type="EMBL" id="CP000139">
    <property type="protein sequence ID" value="ABR38112.1"/>
    <property type="molecule type" value="Genomic_DNA"/>
</dbReference>
<reference evidence="8 9" key="1">
    <citation type="journal article" date="2007" name="PLoS Biol.">
        <title>Evolution of symbiotic bacteria in the distal human intestine.</title>
        <authorList>
            <person name="Xu J."/>
            <person name="Mahowald M.A."/>
            <person name="Ley R.E."/>
            <person name="Lozupone C.A."/>
            <person name="Hamady M."/>
            <person name="Martens E.C."/>
            <person name="Henrissat B."/>
            <person name="Coutinho P.M."/>
            <person name="Minx P."/>
            <person name="Latreille P."/>
            <person name="Cordum H."/>
            <person name="Van Brunt A."/>
            <person name="Kim K."/>
            <person name="Fulton R.S."/>
            <person name="Fulton L.A."/>
            <person name="Clifton S.W."/>
            <person name="Wilson R.K."/>
            <person name="Knight R.D."/>
            <person name="Gordon J.I."/>
        </authorList>
    </citation>
    <scope>NUCLEOTIDE SEQUENCE [LARGE SCALE GENOMIC DNA]</scope>
    <source>
        <strain evidence="9">ATCC 8482 / DSM 1447 / JCM 5826 / CCUG 4940 / NBRC 14291 / NCTC 11154</strain>
    </source>
</reference>
<feature type="chain" id="PRO_5002696288" evidence="6">
    <location>
        <begin position="30"/>
        <end position="541"/>
    </location>
</feature>
<keyword evidence="4" id="KW-0106">Calcium</keyword>
<dbReference type="InterPro" id="IPR050738">
    <property type="entry name" value="Sulfatase"/>
</dbReference>
<keyword evidence="6" id="KW-0732">Signal</keyword>
<dbReference type="PROSITE" id="PS00149">
    <property type="entry name" value="SULFATASE_2"/>
    <property type="match status" value="1"/>
</dbReference>
<organism evidence="8 9">
    <name type="scientific">Phocaeicola vulgatus (strain ATCC 8482 / DSM 1447 / JCM 5826 / CCUG 4940 / NBRC 14291 / NCTC 11154)</name>
    <name type="common">Bacteroides vulgatus</name>
    <dbReference type="NCBI Taxonomy" id="435590"/>
    <lineage>
        <taxon>Bacteria</taxon>
        <taxon>Pseudomonadati</taxon>
        <taxon>Bacteroidota</taxon>
        <taxon>Bacteroidia</taxon>
        <taxon>Bacteroidales</taxon>
        <taxon>Bacteroidaceae</taxon>
        <taxon>Phocaeicola</taxon>
    </lineage>
</organism>
<evidence type="ECO:0000256" key="5">
    <source>
        <dbReference type="PIRSR" id="PIRSR600917-52"/>
    </source>
</evidence>
<protein>
    <submittedName>
        <fullName evidence="8">Arylsulfatase</fullName>
    </submittedName>
</protein>
<dbReference type="Pfam" id="PF00884">
    <property type="entry name" value="Sulfatase"/>
    <property type="match status" value="1"/>
</dbReference>
<sequence length="541" mass="62044">MKKLKYKSPMTYKLTVTTLALTAITSTVAATHAKPDTEHPHIVLILCDDMGFSDLSCYGGEIHTPNIDYLAEQGIRFSQFKNTGRSCPSRAALLTGHYQHEAEMGWMTAVDEHRPGYRGQISDHLPTLAEVLRDQGYATYMSGKWHVTLDAAFETPNGSYPVQRGFDKYYGCLHGGGSYYKPDPVYHNLQRITEFPDDYYYTTAITDSAVSFIKQHPTQTPMFMYIAHYAPHLPLQAPQDKIDACRERYKAGYDVLRQQRFERQKALGLITPEMVLPVFQKEFPDGKRPAWTELTPQQQEKWITDMATYAAMIEIMDSGIGKVIQTLKDKGMYEHTLFLFMSDNGSTSEGGFIKQLMADLSNTPYRSYKQWVFQGGTSSPLILTDGRSKSQTEKGSICREPSHIIDIFPTCLDIASAHYPDTFHNQKVKLAGTSLLPAIRKQKIQPRDLFFEHQTSCAILSDGWKLVRANGRQPWELIHLTTDPFETQDLSEQFPLKAKELENKWTRWAEQQHVYPFEYRPWTERINYYQSLYPDQKGKEN</sequence>
<keyword evidence="2" id="KW-0479">Metal-binding</keyword>
<dbReference type="AlphaFoldDB" id="A6KXE8"/>
<dbReference type="InterPro" id="IPR000917">
    <property type="entry name" value="Sulfatase_N"/>
</dbReference>
<feature type="signal peptide" evidence="6">
    <location>
        <begin position="1"/>
        <end position="29"/>
    </location>
</feature>
<evidence type="ECO:0000256" key="2">
    <source>
        <dbReference type="ARBA" id="ARBA00022723"/>
    </source>
</evidence>
<dbReference type="PaxDb" id="435590-BVU_0394"/>
<dbReference type="Proteomes" id="UP000002861">
    <property type="component" value="Chromosome"/>
</dbReference>
<gene>
    <name evidence="8" type="ordered locus">BVU_0394</name>
</gene>
<comment type="PTM">
    <text evidence="5">The conversion to 3-oxoalanine (also known as C-formylglycine, FGly), of a serine or cysteine residue in prokaryotes and of a cysteine residue in eukaryotes, is critical for catalytic activity.</text>
</comment>
<dbReference type="GO" id="GO:0046872">
    <property type="term" value="F:metal ion binding"/>
    <property type="evidence" value="ECO:0007669"/>
    <property type="project" value="UniProtKB-KW"/>
</dbReference>
<dbReference type="PANTHER" id="PTHR42693">
    <property type="entry name" value="ARYLSULFATASE FAMILY MEMBER"/>
    <property type="match status" value="1"/>
</dbReference>
<dbReference type="InterPro" id="IPR017850">
    <property type="entry name" value="Alkaline_phosphatase_core_sf"/>
</dbReference>
<evidence type="ECO:0000313" key="9">
    <source>
        <dbReference type="Proteomes" id="UP000002861"/>
    </source>
</evidence>